<dbReference type="STRING" id="139825.A0A401GQ37"/>
<accession>A0A401GQ37</accession>
<dbReference type="RefSeq" id="XP_027615183.1">
    <property type="nucleotide sequence ID" value="XM_027759382.1"/>
</dbReference>
<keyword evidence="1" id="KW-0812">Transmembrane</keyword>
<dbReference type="InParanoid" id="A0A401GQ37"/>
<dbReference type="GeneID" id="38781187"/>
<keyword evidence="1" id="KW-0472">Membrane</keyword>
<dbReference type="AlphaFoldDB" id="A0A401GQ37"/>
<reference evidence="2 3" key="1">
    <citation type="journal article" date="2018" name="Sci. Rep.">
        <title>Genome sequence of the cauliflower mushroom Sparassis crispa (Hanabiratake) and its association with beneficial usage.</title>
        <authorList>
            <person name="Kiyama R."/>
            <person name="Furutani Y."/>
            <person name="Kawaguchi K."/>
            <person name="Nakanishi T."/>
        </authorList>
    </citation>
    <scope>NUCLEOTIDE SEQUENCE [LARGE SCALE GENOMIC DNA]</scope>
</reference>
<evidence type="ECO:0000313" key="3">
    <source>
        <dbReference type="Proteomes" id="UP000287166"/>
    </source>
</evidence>
<dbReference type="PANTHER" id="PTHR37919">
    <property type="entry name" value="PROTEIN CBG05606"/>
    <property type="match status" value="1"/>
</dbReference>
<evidence type="ECO:0000313" key="2">
    <source>
        <dbReference type="EMBL" id="GBE84270.1"/>
    </source>
</evidence>
<feature type="transmembrane region" description="Helical" evidence="1">
    <location>
        <begin position="121"/>
        <end position="144"/>
    </location>
</feature>
<name>A0A401GQ37_9APHY</name>
<proteinExistence type="predicted"/>
<dbReference type="EMBL" id="BFAD01000006">
    <property type="protein sequence ID" value="GBE84270.1"/>
    <property type="molecule type" value="Genomic_DNA"/>
</dbReference>
<evidence type="ECO:0008006" key="4">
    <source>
        <dbReference type="Google" id="ProtNLM"/>
    </source>
</evidence>
<sequence>MATFKYTPLFSASYYDRFESFEKQQRRDASARRARSRQNLHARWKSEQWTEGERPRWGFYFEEAEQANEPNALGCPEGRVEDTHAVPSHDLPVRADTSLAQSTLFPSLSLPRRREMAVKTYTWVSLWFLITIPVIFWDALYLFFRPRSFEGGDLHWIWKPYGLYQNIDYVYGVRAWEEHDGFPNAQSLLNVVENLLNITYLYLAHVSGSPIATLVGFASVVMTLSKTLLYWLQEYYCGWCSIGHNNLKDLIVLWVIPNGAWIIVPSLILLRLGKDIAESLHAAYNAERKAASGKKQ</sequence>
<dbReference type="PANTHER" id="PTHR37919:SF2">
    <property type="entry name" value="EXPERA DOMAIN-CONTAINING PROTEIN"/>
    <property type="match status" value="1"/>
</dbReference>
<gene>
    <name evidence="2" type="ORF">SCP_0602480</name>
</gene>
<dbReference type="OrthoDB" id="60858at2759"/>
<protein>
    <recommendedName>
        <fullName evidence="4">EXPERA domain-containing protein</fullName>
    </recommendedName>
</protein>
<keyword evidence="3" id="KW-1185">Reference proteome</keyword>
<evidence type="ECO:0000256" key="1">
    <source>
        <dbReference type="SAM" id="Phobius"/>
    </source>
</evidence>
<feature type="transmembrane region" description="Helical" evidence="1">
    <location>
        <begin position="251"/>
        <end position="270"/>
    </location>
</feature>
<keyword evidence="1" id="KW-1133">Transmembrane helix</keyword>
<feature type="transmembrane region" description="Helical" evidence="1">
    <location>
        <begin position="211"/>
        <end position="231"/>
    </location>
</feature>
<dbReference type="Proteomes" id="UP000287166">
    <property type="component" value="Unassembled WGS sequence"/>
</dbReference>
<comment type="caution">
    <text evidence="2">The sequence shown here is derived from an EMBL/GenBank/DDBJ whole genome shotgun (WGS) entry which is preliminary data.</text>
</comment>
<organism evidence="2 3">
    <name type="scientific">Sparassis crispa</name>
    <dbReference type="NCBI Taxonomy" id="139825"/>
    <lineage>
        <taxon>Eukaryota</taxon>
        <taxon>Fungi</taxon>
        <taxon>Dikarya</taxon>
        <taxon>Basidiomycota</taxon>
        <taxon>Agaricomycotina</taxon>
        <taxon>Agaricomycetes</taxon>
        <taxon>Polyporales</taxon>
        <taxon>Sparassidaceae</taxon>
        <taxon>Sparassis</taxon>
    </lineage>
</organism>